<dbReference type="CDD" id="cd15797">
    <property type="entry name" value="PMEI"/>
    <property type="match status" value="1"/>
</dbReference>
<dbReference type="NCBIfam" id="TIGR01614">
    <property type="entry name" value="PME_inhib"/>
    <property type="match status" value="1"/>
</dbReference>
<evidence type="ECO:0000256" key="1">
    <source>
        <dbReference type="ARBA" id="ARBA00022729"/>
    </source>
</evidence>
<evidence type="ECO:0000256" key="3">
    <source>
        <dbReference type="ARBA" id="ARBA00038471"/>
    </source>
</evidence>
<evidence type="ECO:0000313" key="7">
    <source>
        <dbReference type="EMBL" id="KAB1206198.1"/>
    </source>
</evidence>
<dbReference type="EMBL" id="RXIC02000025">
    <property type="protein sequence ID" value="KAB1206198.1"/>
    <property type="molecule type" value="Genomic_DNA"/>
</dbReference>
<dbReference type="Gene3D" id="1.20.140.40">
    <property type="entry name" value="Invertase/pectin methylesterase inhibitor family protein"/>
    <property type="match status" value="1"/>
</dbReference>
<sequence length="207" mass="23172">MARQYCLLVLVVMATTSVLYQLSDALIEVKADLAQLDNICKQSEDYNFCFSILNEDPRFAAADQHGLAVLSVAINLDIVQATSDRIVEILKNISDPVDKQRIEVCQSDYRDALEKFRGAYTSASARSYWEVIDWVRDGANKAIDCEDIYKREAPIRESPTTGENHKVQGPGSGHGSVSWTKLNSLFYRAPATILSHDMLRLSLEVLI</sequence>
<organism evidence="8 9">
    <name type="scientific">Morella rubra</name>
    <name type="common">Chinese bayberry</name>
    <dbReference type="NCBI Taxonomy" id="262757"/>
    <lineage>
        <taxon>Eukaryota</taxon>
        <taxon>Viridiplantae</taxon>
        <taxon>Streptophyta</taxon>
        <taxon>Embryophyta</taxon>
        <taxon>Tracheophyta</taxon>
        <taxon>Spermatophyta</taxon>
        <taxon>Magnoliopsida</taxon>
        <taxon>eudicotyledons</taxon>
        <taxon>Gunneridae</taxon>
        <taxon>Pentapetalae</taxon>
        <taxon>rosids</taxon>
        <taxon>fabids</taxon>
        <taxon>Fagales</taxon>
        <taxon>Myricaceae</taxon>
        <taxon>Morella</taxon>
    </lineage>
</organism>
<dbReference type="SUPFAM" id="SSF101148">
    <property type="entry name" value="Plant invertase/pectin methylesterase inhibitor"/>
    <property type="match status" value="1"/>
</dbReference>
<name>A0A6A1V1T7_9ROSI</name>
<evidence type="ECO:0000313" key="8">
    <source>
        <dbReference type="EMBL" id="KAB1206226.1"/>
    </source>
</evidence>
<evidence type="ECO:0000256" key="5">
    <source>
        <dbReference type="SAM" id="SignalP"/>
    </source>
</evidence>
<dbReference type="GO" id="GO:0046910">
    <property type="term" value="F:pectinesterase inhibitor activity"/>
    <property type="evidence" value="ECO:0007669"/>
    <property type="project" value="InterPro"/>
</dbReference>
<comment type="similarity">
    <text evidence="3">Belongs to the PMEI family.</text>
</comment>
<dbReference type="InterPro" id="IPR035513">
    <property type="entry name" value="Invertase/methylesterase_inhib"/>
</dbReference>
<gene>
    <name evidence="7" type="ORF">CJ030_MR7G014343</name>
    <name evidence="8" type="ORF">CJ030_MR7G014371</name>
</gene>
<keyword evidence="2" id="KW-1015">Disulfide bond</keyword>
<reference evidence="8" key="1">
    <citation type="submission" date="2018-07" db="EMBL/GenBank/DDBJ databases">
        <authorList>
            <person name="Gao Z.-S."/>
            <person name="Jia H.-M."/>
            <person name="Jia H.-J."/>
            <person name="Cai Q.-L."/>
            <person name="Wang Y."/>
            <person name="Zhao H.-B."/>
        </authorList>
    </citation>
    <scope>NUCLEOTIDE SEQUENCE</scope>
    <source>
        <tissue evidence="8">Leaves</tissue>
    </source>
</reference>
<protein>
    <submittedName>
        <fullName evidence="8">Pectinesterase inhibitor</fullName>
    </submittedName>
</protein>
<dbReference type="SMART" id="SM00856">
    <property type="entry name" value="PMEI"/>
    <property type="match status" value="1"/>
</dbReference>
<dbReference type="PANTHER" id="PTHR35357">
    <property type="entry name" value="OS02G0537100 PROTEIN"/>
    <property type="match status" value="1"/>
</dbReference>
<feature type="domain" description="Pectinesterase inhibitor" evidence="6">
    <location>
        <begin position="31"/>
        <end position="165"/>
    </location>
</feature>
<feature type="region of interest" description="Disordered" evidence="4">
    <location>
        <begin position="154"/>
        <end position="174"/>
    </location>
</feature>
<comment type="caution">
    <text evidence="8">The sequence shown here is derived from an EMBL/GenBank/DDBJ whole genome shotgun (WGS) entry which is preliminary data.</text>
</comment>
<reference evidence="8" key="3">
    <citation type="submission" date="2019-09" db="EMBL/GenBank/DDBJ databases">
        <authorList>
            <person name="Gao Z."/>
        </authorList>
    </citation>
    <scope>NUCLEOTIDE SEQUENCE</scope>
    <source>
        <tissue evidence="8">Leaves</tissue>
    </source>
</reference>
<dbReference type="InterPro" id="IPR034086">
    <property type="entry name" value="PMEI_plant"/>
</dbReference>
<accession>A0A6A1V1T7</accession>
<dbReference type="EMBL" id="RXIC02000025">
    <property type="protein sequence ID" value="KAB1206226.1"/>
    <property type="molecule type" value="Genomic_DNA"/>
</dbReference>
<dbReference type="Pfam" id="PF04043">
    <property type="entry name" value="PMEI"/>
    <property type="match status" value="1"/>
</dbReference>
<dbReference type="OrthoDB" id="1094948at2759"/>
<evidence type="ECO:0000256" key="4">
    <source>
        <dbReference type="SAM" id="MobiDB-lite"/>
    </source>
</evidence>
<keyword evidence="1 5" id="KW-0732">Signal</keyword>
<feature type="signal peptide" evidence="5">
    <location>
        <begin position="1"/>
        <end position="25"/>
    </location>
</feature>
<dbReference type="PANTHER" id="PTHR35357:SF8">
    <property type="entry name" value="OS01G0111000 PROTEIN"/>
    <property type="match status" value="1"/>
</dbReference>
<proteinExistence type="inferred from homology"/>
<dbReference type="InterPro" id="IPR006501">
    <property type="entry name" value="Pectinesterase_inhib_dom"/>
</dbReference>
<reference evidence="8 9" key="2">
    <citation type="journal article" date="2019" name="Plant Biotechnol. J.">
        <title>The red bayberry genome and genetic basis of sex determination.</title>
        <authorList>
            <person name="Jia H.M."/>
            <person name="Jia H.J."/>
            <person name="Cai Q.L."/>
            <person name="Wang Y."/>
            <person name="Zhao H.B."/>
            <person name="Yang W.F."/>
            <person name="Wang G.Y."/>
            <person name="Li Y.H."/>
            <person name="Zhan D.L."/>
            <person name="Shen Y.T."/>
            <person name="Niu Q.F."/>
            <person name="Chang L."/>
            <person name="Qiu J."/>
            <person name="Zhao L."/>
            <person name="Xie H.B."/>
            <person name="Fu W.Y."/>
            <person name="Jin J."/>
            <person name="Li X.W."/>
            <person name="Jiao Y."/>
            <person name="Zhou C.C."/>
            <person name="Tu T."/>
            <person name="Chai C.Y."/>
            <person name="Gao J.L."/>
            <person name="Fan L.J."/>
            <person name="van de Weg E."/>
            <person name="Wang J.Y."/>
            <person name="Gao Z.S."/>
        </authorList>
    </citation>
    <scope>NUCLEOTIDE SEQUENCE [LARGE SCALE GENOMIC DNA]</scope>
    <source>
        <tissue evidence="8">Leaves</tissue>
    </source>
</reference>
<evidence type="ECO:0000259" key="6">
    <source>
        <dbReference type="SMART" id="SM00856"/>
    </source>
</evidence>
<evidence type="ECO:0000313" key="9">
    <source>
        <dbReference type="Proteomes" id="UP000516437"/>
    </source>
</evidence>
<feature type="chain" id="PRO_5035382520" evidence="5">
    <location>
        <begin position="26"/>
        <end position="207"/>
    </location>
</feature>
<keyword evidence="9" id="KW-1185">Reference proteome</keyword>
<dbReference type="Proteomes" id="UP000516437">
    <property type="component" value="Chromosome 7"/>
</dbReference>
<evidence type="ECO:0000256" key="2">
    <source>
        <dbReference type="ARBA" id="ARBA00023157"/>
    </source>
</evidence>
<dbReference type="AlphaFoldDB" id="A0A6A1V1T7"/>